<sequence length="997" mass="111368">MAIYHLHVKVIGRKSGSSAVASAAYRSASRLRDDRLERSHDFSAKRGILHSEVMLPEDAPEAWRDRERLWNDVEAFEVRRDAQLTREVEFALPREMSERQGIELARDFVQAEFVDQGMIADLNVHWDIGTDGLPKPHAHVMLTMRAVDENGFGQKVREWNRTGMVERWRERWAELANERLAELDIDARIDHRSLEVQGIALEPQSQIGAPAQRIEDQGLEADRADMHREIARGNGARIIADPTLALDAITHQQSTFTRRDMAMFAHRHSDGIDQFNAVMGAMRSAPDLVELGQDGRGEDRFTTRAMIETEQRLHRAAELMADRQRHEVNDADRKAALARAEARGLVLSGEQADALAHVTGGRGLGVVVGFAGTGKSAMLGVAREAWEAAGYEVRGAALSGIAAENLESGSGIASRTIASLEHGWGQGRDALTARDVLVIDEAGMVGTRQLEHVLCHAAEAGAKVVLVGDPQQLQSIETGAAFRSIVERHGGAEIGEVRRQREGWQRDATRDLATGRTRDAIQAYDTHGMVHEAASREQARENLIDRWDRDRQASPDLSRIILTHTNDEVRTLNDAARERMRAAGDLGDDVRVTVERGARSFARGDRIMFLQNERSLGVKNGTLGTIEHVSPQSITVRTDDGLSVSFDLKDYDRLDHGYAATIHKAQGMTVDRTHVLATPGLDAHSSYVALSRHRASLDLHYGRDDFISEDRLVRTLSRDRAKDMASDYARLDPAQGYAERRGITVRERVAEIVRAIVPDKVRGMFDGLRLPVDGGQASERERQGVEPERRGAFAGFRPDRAVARAGHNDRKMLARDQAVQRHARALTRIWDMQDKELPVLPHQKVELQKTRQTLDDYGKHVAHDMEAAYRRDPALARETAAGGATGRAIQAMHGEREIRLGHERRAEEWIETFKVLDQKSVRQFDAGNYGGHRDTRALMSDMAKQLERDPQLESMIAIRKQELGLQIESARKSGGGIGRELARLYRLEWELNRGLGL</sequence>
<dbReference type="RefSeq" id="WP_190262774.1">
    <property type="nucleotide sequence ID" value="NZ_CP053923.1"/>
</dbReference>
<dbReference type="NCBIfam" id="NF010464">
    <property type="entry name" value="PRK13889.1"/>
    <property type="match status" value="1"/>
</dbReference>
<dbReference type="Gene3D" id="3.40.50.300">
    <property type="entry name" value="P-loop containing nucleotide triphosphate hydrolases"/>
    <property type="match status" value="2"/>
</dbReference>
<gene>
    <name evidence="4" type="primary">traA</name>
    <name evidence="4" type="ORF">HQ394_07935</name>
</gene>
<dbReference type="NCBIfam" id="NF041496">
    <property type="entry name" value="MobQ"/>
    <property type="match status" value="1"/>
</dbReference>
<dbReference type="NCBIfam" id="TIGR02768">
    <property type="entry name" value="TraA_Ti"/>
    <property type="match status" value="1"/>
</dbReference>
<dbReference type="Proteomes" id="UP000516369">
    <property type="component" value="Chromosome"/>
</dbReference>
<dbReference type="InterPro" id="IPR014136">
    <property type="entry name" value="TraA_Ti"/>
</dbReference>
<dbReference type="CDD" id="cd17933">
    <property type="entry name" value="DEXSc_RecD-like"/>
    <property type="match status" value="1"/>
</dbReference>
<organism evidence="4 5">
    <name type="scientific">Defluviicoccus vanus</name>
    <dbReference type="NCBI Taxonomy" id="111831"/>
    <lineage>
        <taxon>Bacteria</taxon>
        <taxon>Pseudomonadati</taxon>
        <taxon>Pseudomonadota</taxon>
        <taxon>Alphaproteobacteria</taxon>
        <taxon>Rhodospirillales</taxon>
        <taxon>Rhodospirillaceae</taxon>
        <taxon>Defluviicoccus</taxon>
    </lineage>
</organism>
<dbReference type="EMBL" id="CP053923">
    <property type="protein sequence ID" value="QNT69270.1"/>
    <property type="molecule type" value="Genomic_DNA"/>
</dbReference>
<reference evidence="4 5" key="1">
    <citation type="submission" date="2020-05" db="EMBL/GenBank/DDBJ databases">
        <title>Complete closed genome sequence of Defluviicoccus vanus.</title>
        <authorList>
            <person name="Bessarab I."/>
            <person name="Arumugam K."/>
            <person name="Maszenan A.M."/>
            <person name="Seviour R.J."/>
            <person name="Williams R.B."/>
        </authorList>
    </citation>
    <scope>NUCLEOTIDE SEQUENCE [LARGE SCALE GENOMIC DNA]</scope>
    <source>
        <strain evidence="4 5">Ben 114</strain>
    </source>
</reference>
<evidence type="ECO:0000313" key="4">
    <source>
        <dbReference type="EMBL" id="QNT69270.1"/>
    </source>
</evidence>
<accession>A0A7H1N0N4</accession>
<dbReference type="InterPro" id="IPR027417">
    <property type="entry name" value="P-loop_NTPase"/>
</dbReference>
<protein>
    <submittedName>
        <fullName evidence="4">Ti-type conjugative transfer relaxase TraA</fullName>
    </submittedName>
</protein>
<keyword evidence="5" id="KW-1185">Reference proteome</keyword>
<dbReference type="Pfam" id="PF13604">
    <property type="entry name" value="AAA_30"/>
    <property type="match status" value="1"/>
</dbReference>
<feature type="domain" description="MobA/MobL protein" evidence="3">
    <location>
        <begin position="18"/>
        <end position="216"/>
    </location>
</feature>
<dbReference type="KEGG" id="dvn:HQ394_07935"/>
<name>A0A7H1N0N4_9PROT</name>
<evidence type="ECO:0000256" key="1">
    <source>
        <dbReference type="ARBA" id="ARBA00010873"/>
    </source>
</evidence>
<dbReference type="AlphaFoldDB" id="A0A7H1N0N4"/>
<dbReference type="Gene3D" id="3.30.930.30">
    <property type="match status" value="1"/>
</dbReference>
<keyword evidence="2" id="KW-0184">Conjugation</keyword>
<evidence type="ECO:0000259" key="3">
    <source>
        <dbReference type="Pfam" id="PF03389"/>
    </source>
</evidence>
<evidence type="ECO:0000313" key="5">
    <source>
        <dbReference type="Proteomes" id="UP000516369"/>
    </source>
</evidence>
<evidence type="ECO:0000256" key="2">
    <source>
        <dbReference type="ARBA" id="ARBA00022971"/>
    </source>
</evidence>
<dbReference type="InterPro" id="IPR005053">
    <property type="entry name" value="MobA_MobL"/>
</dbReference>
<proteinExistence type="inferred from homology"/>
<dbReference type="CDD" id="cd18809">
    <property type="entry name" value="SF1_C_RecD"/>
    <property type="match status" value="1"/>
</dbReference>
<comment type="similarity">
    <text evidence="1">Belongs to the MobA/MobL family.</text>
</comment>
<dbReference type="Gene3D" id="2.30.30.940">
    <property type="match status" value="1"/>
</dbReference>
<dbReference type="Pfam" id="PF03389">
    <property type="entry name" value="MobA_MobL"/>
    <property type="match status" value="1"/>
</dbReference>
<dbReference type="SUPFAM" id="SSF52540">
    <property type="entry name" value="P-loop containing nucleoside triphosphate hydrolases"/>
    <property type="match status" value="2"/>
</dbReference>